<name>A0A5B9DR82_9HYPH</name>
<dbReference type="Gene3D" id="3.30.530.20">
    <property type="match status" value="1"/>
</dbReference>
<evidence type="ECO:0000313" key="4">
    <source>
        <dbReference type="EMBL" id="QEE21626.1"/>
    </source>
</evidence>
<accession>A0A5B9DR82</accession>
<reference evidence="4 5" key="1">
    <citation type="journal article" date="2015" name="Int. J. Syst. Evol. Microbiol.">
        <title>Youhaiella tibetensis gen. nov., sp. nov., isolated from subsurface sediment.</title>
        <authorList>
            <person name="Wang Y.X."/>
            <person name="Huang F.Q."/>
            <person name="Nogi Y."/>
            <person name="Pang S.J."/>
            <person name="Wang P.K."/>
            <person name="Lv J."/>
        </authorList>
    </citation>
    <scope>NUCLEOTIDE SEQUENCE [LARGE SCALE GENOMIC DNA]</scope>
    <source>
        <strain evidence="5">fig4</strain>
    </source>
</reference>
<evidence type="ECO:0000259" key="3">
    <source>
        <dbReference type="Pfam" id="PF08327"/>
    </source>
</evidence>
<dbReference type="Pfam" id="PF08327">
    <property type="entry name" value="AHSA1"/>
    <property type="match status" value="1"/>
</dbReference>
<protein>
    <submittedName>
        <fullName evidence="4">SRPBCC domain-containing protein</fullName>
    </submittedName>
</protein>
<dbReference type="Proteomes" id="UP000321062">
    <property type="component" value="Chromosome"/>
</dbReference>
<keyword evidence="5" id="KW-1185">Reference proteome</keyword>
<dbReference type="InterPro" id="IPR013538">
    <property type="entry name" value="ASHA1/2-like_C"/>
</dbReference>
<dbReference type="AlphaFoldDB" id="A0A5B9DR82"/>
<evidence type="ECO:0000256" key="2">
    <source>
        <dbReference type="SAM" id="MobiDB-lite"/>
    </source>
</evidence>
<dbReference type="CDD" id="cd07814">
    <property type="entry name" value="SRPBCC_CalC_Aha1-like"/>
    <property type="match status" value="1"/>
</dbReference>
<dbReference type="OrthoDB" id="287565at2"/>
<dbReference type="SUPFAM" id="SSF55961">
    <property type="entry name" value="Bet v1-like"/>
    <property type="match status" value="1"/>
</dbReference>
<dbReference type="RefSeq" id="WP_147656920.1">
    <property type="nucleotide sequence ID" value="NZ_BMFM01000001.1"/>
</dbReference>
<evidence type="ECO:0000313" key="5">
    <source>
        <dbReference type="Proteomes" id="UP000321062"/>
    </source>
</evidence>
<organism evidence="4 5">
    <name type="scientific">Paradevosia tibetensis</name>
    <dbReference type="NCBI Taxonomy" id="1447062"/>
    <lineage>
        <taxon>Bacteria</taxon>
        <taxon>Pseudomonadati</taxon>
        <taxon>Pseudomonadota</taxon>
        <taxon>Alphaproteobacteria</taxon>
        <taxon>Hyphomicrobiales</taxon>
        <taxon>Devosiaceae</taxon>
        <taxon>Paradevosia</taxon>
    </lineage>
</organism>
<dbReference type="EMBL" id="CP041690">
    <property type="protein sequence ID" value="QEE21626.1"/>
    <property type="molecule type" value="Genomic_DNA"/>
</dbReference>
<sequence length="159" mass="17905">MTEENYTAEYVVPQAPQAVFEAINNVRGWWSENVNGETDRAGSTFLYGYRDVHRAEIRVTELVPGKRVAWHIVKNNFSFTRDKSEWTGTDIVFDIEPVAGGTRLRFTHIGLVPEYECFEVCSNGWGTYVVGSLKALITTGKGNPNEGEPRNESEERLSA</sequence>
<dbReference type="KEGG" id="yti:FNA67_16165"/>
<evidence type="ECO:0000256" key="1">
    <source>
        <dbReference type="ARBA" id="ARBA00006817"/>
    </source>
</evidence>
<gene>
    <name evidence="4" type="ORF">FNA67_16165</name>
</gene>
<dbReference type="InterPro" id="IPR023393">
    <property type="entry name" value="START-like_dom_sf"/>
</dbReference>
<comment type="similarity">
    <text evidence="1">Belongs to the AHA1 family.</text>
</comment>
<feature type="region of interest" description="Disordered" evidence="2">
    <location>
        <begin position="139"/>
        <end position="159"/>
    </location>
</feature>
<proteinExistence type="inferred from homology"/>
<feature type="domain" description="Activator of Hsp90 ATPase homologue 1/2-like C-terminal" evidence="3">
    <location>
        <begin position="26"/>
        <end position="137"/>
    </location>
</feature>
<feature type="compositionally biased region" description="Basic and acidic residues" evidence="2">
    <location>
        <begin position="147"/>
        <end position="159"/>
    </location>
</feature>